<organism evidence="1 2">
    <name type="scientific">Flavobacterium frigidarium</name>
    <dbReference type="NCBI Taxonomy" id="99286"/>
    <lineage>
        <taxon>Bacteria</taxon>
        <taxon>Pseudomonadati</taxon>
        <taxon>Bacteroidota</taxon>
        <taxon>Flavobacteriia</taxon>
        <taxon>Flavobacteriales</taxon>
        <taxon>Flavobacteriaceae</taxon>
        <taxon>Flavobacterium</taxon>
    </lineage>
</organism>
<accession>A0ABV4KIQ2</accession>
<dbReference type="RefSeq" id="WP_371571912.1">
    <property type="nucleotide sequence ID" value="NZ_JASMRN010000016.1"/>
</dbReference>
<dbReference type="EMBL" id="JASMRN010000016">
    <property type="protein sequence ID" value="MEZ7516605.1"/>
    <property type="molecule type" value="Genomic_DNA"/>
</dbReference>
<evidence type="ECO:0000313" key="2">
    <source>
        <dbReference type="Proteomes" id="UP001568894"/>
    </source>
</evidence>
<keyword evidence="2" id="KW-1185">Reference proteome</keyword>
<name>A0ABV4KIQ2_9FLAO</name>
<proteinExistence type="predicted"/>
<comment type="caution">
    <text evidence="1">The sequence shown here is derived from an EMBL/GenBank/DDBJ whole genome shotgun (WGS) entry which is preliminary data.</text>
</comment>
<reference evidence="1 2" key="1">
    <citation type="submission" date="2023-05" db="EMBL/GenBank/DDBJ databases">
        <title>Adaptations of aquatic viruses from atmosphere-close ecosystems of the Central Arctic Ocean.</title>
        <authorList>
            <person name="Rahlff J."/>
            <person name="Holmfeldt K."/>
        </authorList>
    </citation>
    <scope>NUCLEOTIDE SEQUENCE [LARGE SCALE GENOMIC DNA]</scope>
    <source>
        <strain evidence="1 2">Arc14</strain>
    </source>
</reference>
<protein>
    <submittedName>
        <fullName evidence="1">Uncharacterized protein</fullName>
    </submittedName>
</protein>
<dbReference type="Proteomes" id="UP001568894">
    <property type="component" value="Unassembled WGS sequence"/>
</dbReference>
<sequence length="126" mass="14695">MQHIYIENMECINQSNDLLFENKKGYSYQCELTNTIVVNFDGIITSYKIKDFLIFQRMVNSVNVLDMLYNLSDEGDYKLIEATKRNFSKELTICEIVQLRDLLNGTKFILVLNSMVLEVLSDTVVY</sequence>
<evidence type="ECO:0000313" key="1">
    <source>
        <dbReference type="EMBL" id="MEZ7516605.1"/>
    </source>
</evidence>
<gene>
    <name evidence="1" type="ORF">QO192_15100</name>
</gene>